<accession>A0ABU1LW35</accession>
<reference evidence="1 2" key="1">
    <citation type="submission" date="2023-07" db="EMBL/GenBank/DDBJ databases">
        <title>Sorghum-associated microbial communities from plants grown in Nebraska, USA.</title>
        <authorList>
            <person name="Schachtman D."/>
        </authorList>
    </citation>
    <scope>NUCLEOTIDE SEQUENCE [LARGE SCALE GENOMIC DNA]</scope>
    <source>
        <strain evidence="1 2">DS1316</strain>
    </source>
</reference>
<organism evidence="1 2">
    <name type="scientific">Paraburkholderia terricola</name>
    <dbReference type="NCBI Taxonomy" id="169427"/>
    <lineage>
        <taxon>Bacteria</taxon>
        <taxon>Pseudomonadati</taxon>
        <taxon>Pseudomonadota</taxon>
        <taxon>Betaproteobacteria</taxon>
        <taxon>Burkholderiales</taxon>
        <taxon>Burkholderiaceae</taxon>
        <taxon>Paraburkholderia</taxon>
    </lineage>
</organism>
<dbReference type="RefSeq" id="WP_143031914.1">
    <property type="nucleotide sequence ID" value="NZ_CADFGY010000006.1"/>
</dbReference>
<evidence type="ECO:0008006" key="3">
    <source>
        <dbReference type="Google" id="ProtNLM"/>
    </source>
</evidence>
<evidence type="ECO:0000313" key="2">
    <source>
        <dbReference type="Proteomes" id="UP001264340"/>
    </source>
</evidence>
<sequence length="176" mass="19287">MKNETGRSMMQTSVKPIRSNFATDAIAALFIALALLAGCTQSNASTDDVVEAAVRSALPNEKDIKFDGLYETTPGLHGSSETPNYKRRFTCGYVTYRNEAGRSVRARFIYLSHSDDPSQTGQNFLSVEKPEINYGIRDEENGGKYVTSFELTGWNRSCADAQHPKTFSGVAPESNG</sequence>
<evidence type="ECO:0000313" key="1">
    <source>
        <dbReference type="EMBL" id="MDR6410771.1"/>
    </source>
</evidence>
<protein>
    <recommendedName>
        <fullName evidence="3">Lipoprotein</fullName>
    </recommendedName>
</protein>
<comment type="caution">
    <text evidence="1">The sequence shown here is derived from an EMBL/GenBank/DDBJ whole genome shotgun (WGS) entry which is preliminary data.</text>
</comment>
<keyword evidence="2" id="KW-1185">Reference proteome</keyword>
<dbReference type="Proteomes" id="UP001264340">
    <property type="component" value="Unassembled WGS sequence"/>
</dbReference>
<gene>
    <name evidence="1" type="ORF">J2804_004196</name>
</gene>
<proteinExistence type="predicted"/>
<name>A0ABU1LW35_9BURK</name>
<dbReference type="EMBL" id="JAVDRP010000008">
    <property type="protein sequence ID" value="MDR6410771.1"/>
    <property type="molecule type" value="Genomic_DNA"/>
</dbReference>